<keyword evidence="1" id="KW-0862">Zinc</keyword>
<dbReference type="GO" id="GO:0008270">
    <property type="term" value="F:zinc ion binding"/>
    <property type="evidence" value="ECO:0007669"/>
    <property type="project" value="UniProtKB-KW"/>
</dbReference>
<organism evidence="4 5">
    <name type="scientific">Lactuca sativa</name>
    <name type="common">Garden lettuce</name>
    <dbReference type="NCBI Taxonomy" id="4236"/>
    <lineage>
        <taxon>Eukaryota</taxon>
        <taxon>Viridiplantae</taxon>
        <taxon>Streptophyta</taxon>
        <taxon>Embryophyta</taxon>
        <taxon>Tracheophyta</taxon>
        <taxon>Spermatophyta</taxon>
        <taxon>Magnoliopsida</taxon>
        <taxon>eudicotyledons</taxon>
        <taxon>Gunneridae</taxon>
        <taxon>Pentapetalae</taxon>
        <taxon>asterids</taxon>
        <taxon>campanulids</taxon>
        <taxon>Asterales</taxon>
        <taxon>Asteraceae</taxon>
        <taxon>Cichorioideae</taxon>
        <taxon>Cichorieae</taxon>
        <taxon>Lactucinae</taxon>
        <taxon>Lactuca</taxon>
    </lineage>
</organism>
<feature type="region of interest" description="Disordered" evidence="2">
    <location>
        <begin position="701"/>
        <end position="724"/>
    </location>
</feature>
<reference evidence="4 5" key="1">
    <citation type="journal article" date="2017" name="Nat. Commun.">
        <title>Genome assembly with in vitro proximity ligation data and whole-genome triplication in lettuce.</title>
        <authorList>
            <person name="Reyes-Chin-Wo S."/>
            <person name="Wang Z."/>
            <person name="Yang X."/>
            <person name="Kozik A."/>
            <person name="Arikit S."/>
            <person name="Song C."/>
            <person name="Xia L."/>
            <person name="Froenicke L."/>
            <person name="Lavelle D.O."/>
            <person name="Truco M.J."/>
            <person name="Xia R."/>
            <person name="Zhu S."/>
            <person name="Xu C."/>
            <person name="Xu H."/>
            <person name="Xu X."/>
            <person name="Cox K."/>
            <person name="Korf I."/>
            <person name="Meyers B.C."/>
            <person name="Michelmore R.W."/>
        </authorList>
    </citation>
    <scope>NUCLEOTIDE SEQUENCE [LARGE SCALE GENOMIC DNA]</scope>
    <source>
        <strain evidence="5">cv. Salinas</strain>
        <tissue evidence="4">Seedlings</tissue>
    </source>
</reference>
<dbReference type="InterPro" id="IPR037472">
    <property type="entry name" value="MBD8"/>
</dbReference>
<keyword evidence="1" id="KW-0479">Metal-binding</keyword>
<evidence type="ECO:0000259" key="3">
    <source>
        <dbReference type="PROSITE" id="PS50157"/>
    </source>
</evidence>
<feature type="region of interest" description="Disordered" evidence="2">
    <location>
        <begin position="1"/>
        <end position="28"/>
    </location>
</feature>
<proteinExistence type="predicted"/>
<dbReference type="EMBL" id="NBSK02000009">
    <property type="protein sequence ID" value="KAJ0186175.1"/>
    <property type="molecule type" value="Genomic_DNA"/>
</dbReference>
<evidence type="ECO:0000256" key="1">
    <source>
        <dbReference type="PROSITE-ProRule" id="PRU00042"/>
    </source>
</evidence>
<feature type="compositionally biased region" description="Basic residues" evidence="2">
    <location>
        <begin position="101"/>
        <end position="111"/>
    </location>
</feature>
<evidence type="ECO:0000313" key="5">
    <source>
        <dbReference type="Proteomes" id="UP000235145"/>
    </source>
</evidence>
<protein>
    <recommendedName>
        <fullName evidence="3">C2H2-type domain-containing protein</fullName>
    </recommendedName>
</protein>
<feature type="region of interest" description="Disordered" evidence="2">
    <location>
        <begin position="77"/>
        <end position="121"/>
    </location>
</feature>
<gene>
    <name evidence="4" type="ORF">LSAT_V11C900472360</name>
</gene>
<sequence>MATTTTTTTTTTGASATVDPDRPPPLPLDSIPIIDLSLLSQSELFSLSMCSNSSFDRNRCDDVVIPKIDRSVFNESAGSRKQTYSRLRLAPAQSSTSTKTTIHRRTPRLRSSHTPAPNNINDAEQAENSQIIRMLKELFKSDHSFGELVPFEVELDTNVVVPESLNPETNRKRGRPRRQDGAVFIDSPDAKRMRNNTVKKVAAYDAVGDIEMVNSRGVKVNLENLGMLEDPYGLEIRRRTEGLSTKDELLGFLGGLNGEWGTSTKKRKVVDASYFGDALPKGWKLSLSIKKRSDLVWLFCRRYISYMLLECTLMINSPSGMQFESFKEVSVYLLSLLGEKNLDKPTHTPSNNRDDFGSKGASMNQKDVSVRVDTRKSRPIVLALSSRDFKKEVKSNIVDPINVKVEEFFKCLKCFMIFEGKADLFDHQMLAHKTERSQLDSATSEWTVVKGGIFECQFCNTTFNKRNQYNEHIGTHETNETQTCEASEAPTAEKSVDPVLFTGVPDNVVMETDNAPFGDKLTSASPQSDHKIISATESKVNEHVHDLNILDNDNKGEHVNMNEDVSVEESGGEIKKETVDASFGDKLISVSPQIDQKINSGTESEFNDHVHDELNILDHDNQGEHVNMNEDVSAEESSGEIEKETDDAPFDDKLISASPQSDHKIISGTKSESEFNDDVRDFNMNEDVLVEESGGEIEKKCHEGENEFFERDKSPEVSDSKSDFSLGHEASIDESNGKLESCVVTVDSIDIVEKDIVGISNGEDAHVDENPECILEKGISSENSPLLQSTNELLDSIEKDSVEVLNLADSEIRVQPSSNICEEKGFQENINDTQHLCSPFDELTSEKEELINVNRVAEVNKLFDSETLFLDSSHNTSLKDSPQKLGFDFEEDRFCYGIANSRVEDIGNKSKGEEPETQMIMEEFELENDVNINNVSSLNRSTEVNLDDFQIPSLGSSQNDLNLEFCSLVPTGNQQEFSFQDDDVTGIYENAHEGSERGLLDHFSITETSVSDDIFGNNSSYSTPLDAFKFDEERDIGGAGIHELSLNFGNSSSHGIGLYENTVNLNQKKDDVQTNLTMVNINNEIETQGFAHNNANMVYPQVVANQQQSGNGVFRVDERYNNNNNNNNNNNGFGFNLNGFRSSSSSSRSEPVEFRFLTGRSSQHIMNPHHHHHLQGASSGVFPYNNNNNNNNNTGIIGMDQGYGSGFWSGKNGMGGRNVITGVCAWCRNEFHMQQPEVQGQGGGIGSLCPNCSGQVNML</sequence>
<dbReference type="PROSITE" id="PS00028">
    <property type="entry name" value="ZINC_FINGER_C2H2_1"/>
    <property type="match status" value="2"/>
</dbReference>
<dbReference type="PROSITE" id="PS50157">
    <property type="entry name" value="ZINC_FINGER_C2H2_2"/>
    <property type="match status" value="2"/>
</dbReference>
<accession>A0A9R1WP21</accession>
<name>A0A9R1WP21_LACSA</name>
<feature type="domain" description="C2H2-type" evidence="3">
    <location>
        <begin position="454"/>
        <end position="481"/>
    </location>
</feature>
<comment type="caution">
    <text evidence="4">The sequence shown here is derived from an EMBL/GenBank/DDBJ whole genome shotgun (WGS) entry which is preliminary data.</text>
</comment>
<feature type="region of interest" description="Disordered" evidence="2">
    <location>
        <begin position="343"/>
        <end position="368"/>
    </location>
</feature>
<evidence type="ECO:0000313" key="4">
    <source>
        <dbReference type="EMBL" id="KAJ0186175.1"/>
    </source>
</evidence>
<keyword evidence="1" id="KW-0863">Zinc-finger</keyword>
<dbReference type="SMART" id="SM00355">
    <property type="entry name" value="ZnF_C2H2"/>
    <property type="match status" value="2"/>
</dbReference>
<feature type="compositionally biased region" description="Low complexity" evidence="2">
    <location>
        <begin position="1"/>
        <end position="12"/>
    </location>
</feature>
<feature type="domain" description="C2H2-type" evidence="3">
    <location>
        <begin position="409"/>
        <end position="437"/>
    </location>
</feature>
<dbReference type="PANTHER" id="PTHR37701:SF20">
    <property type="entry name" value="ZINC FINGER, C2H2-LIKE, DNA-BINDING DOMAIN PROTEIN-RELATED"/>
    <property type="match status" value="1"/>
</dbReference>
<dbReference type="InterPro" id="IPR013087">
    <property type="entry name" value="Znf_C2H2_type"/>
</dbReference>
<dbReference type="Gene3D" id="3.30.160.60">
    <property type="entry name" value="Classic Zinc Finger"/>
    <property type="match status" value="1"/>
</dbReference>
<keyword evidence="5" id="KW-1185">Reference proteome</keyword>
<feature type="compositionally biased region" description="Basic and acidic residues" evidence="2">
    <location>
        <begin position="701"/>
        <end position="722"/>
    </location>
</feature>
<evidence type="ECO:0000256" key="2">
    <source>
        <dbReference type="SAM" id="MobiDB-lite"/>
    </source>
</evidence>
<dbReference type="PANTHER" id="PTHR37701">
    <property type="entry name" value="METHYL-CPG-BINDING DOMAIN-CONTAINING PROTEIN 8"/>
    <property type="match status" value="1"/>
</dbReference>
<dbReference type="Proteomes" id="UP000235145">
    <property type="component" value="Unassembled WGS sequence"/>
</dbReference>
<feature type="compositionally biased region" description="Polar residues" evidence="2">
    <location>
        <begin position="112"/>
        <end position="121"/>
    </location>
</feature>
<dbReference type="AlphaFoldDB" id="A0A9R1WP21"/>
<feature type="compositionally biased region" description="Basic and acidic residues" evidence="2">
    <location>
        <begin position="343"/>
        <end position="357"/>
    </location>
</feature>